<comment type="similarity">
    <text evidence="1">Belongs to the CFA/CMAS family.</text>
</comment>
<dbReference type="CDD" id="cd02440">
    <property type="entry name" value="AdoMet_MTases"/>
    <property type="match status" value="1"/>
</dbReference>
<keyword evidence="8" id="KW-1185">Reference proteome</keyword>
<dbReference type="GO" id="GO:0008168">
    <property type="term" value="F:methyltransferase activity"/>
    <property type="evidence" value="ECO:0007669"/>
    <property type="project" value="UniProtKB-KW"/>
</dbReference>
<sequence length="414" mass="47135">MSSLHPTLSSANHAIAHLDTSCFPAEMRIVLSLLSKLEHGSLTLHFPDGQSACFGRADDGNRHVHLYMHDWQMIRSVLKSGDIGFAESFIAGHWNSPNLVGLIELITRNRAQLESVIYGTWWGSLLYRIKHLFNRNSRTGSKKNIHAHYDIGNDFYRLWLDPSMTYSSALFDGDQVGNLHDAQLTKYRRILNQLQLPDSAKVLEIGCGWGGFAEMATREAGAHVTGLTLSTEQLHFARERLQRAGLHAQSDLQILDYRDARGEFDAIASIEMFEAVGEQYWPSYFACLQRNLKRGGRACIQSITIADDLFARYRSGTDFIQQYIFPGGMLPSIARFHALAKEYGLEVEDTFTFGLDYARTLQEWRLAFLEKLPEIRAQGFDQAFLRTWEFYLVYCEAGFRAGNIDVAQFTLRKR</sequence>
<dbReference type="SUPFAM" id="SSF53335">
    <property type="entry name" value="S-adenosyl-L-methionine-dependent methyltransferases"/>
    <property type="match status" value="1"/>
</dbReference>
<evidence type="ECO:0000256" key="5">
    <source>
        <dbReference type="ARBA" id="ARBA00023098"/>
    </source>
</evidence>
<dbReference type="RefSeq" id="WP_186879750.1">
    <property type="nucleotide sequence ID" value="NZ_JACOGG010000002.1"/>
</dbReference>
<dbReference type="PIRSF" id="PIRSF003085">
    <property type="entry name" value="CMAS"/>
    <property type="match status" value="1"/>
</dbReference>
<comment type="caution">
    <text evidence="7">The sequence shown here is derived from an EMBL/GenBank/DDBJ whole genome shotgun (WGS) entry which is preliminary data.</text>
</comment>
<evidence type="ECO:0000256" key="4">
    <source>
        <dbReference type="ARBA" id="ARBA00022691"/>
    </source>
</evidence>
<gene>
    <name evidence="7" type="ORF">H8K47_01940</name>
</gene>
<dbReference type="EMBL" id="JACOGG010000002">
    <property type="protein sequence ID" value="MBC3934111.1"/>
    <property type="molecule type" value="Genomic_DNA"/>
</dbReference>
<evidence type="ECO:0000313" key="7">
    <source>
        <dbReference type="EMBL" id="MBC3934111.1"/>
    </source>
</evidence>
<evidence type="ECO:0000256" key="6">
    <source>
        <dbReference type="PIRSR" id="PIRSR003085-1"/>
    </source>
</evidence>
<dbReference type="InterPro" id="IPR029063">
    <property type="entry name" value="SAM-dependent_MTases_sf"/>
</dbReference>
<evidence type="ECO:0000256" key="2">
    <source>
        <dbReference type="ARBA" id="ARBA00022603"/>
    </source>
</evidence>
<keyword evidence="4" id="KW-0949">S-adenosyl-L-methionine</keyword>
<dbReference type="GO" id="GO:0008610">
    <property type="term" value="P:lipid biosynthetic process"/>
    <property type="evidence" value="ECO:0007669"/>
    <property type="project" value="InterPro"/>
</dbReference>
<proteinExistence type="inferred from homology"/>
<dbReference type="Gene3D" id="3.40.50.150">
    <property type="entry name" value="Vaccinia Virus protein VP39"/>
    <property type="match status" value="1"/>
</dbReference>
<keyword evidence="3" id="KW-0808">Transferase</keyword>
<dbReference type="GO" id="GO:0032259">
    <property type="term" value="P:methylation"/>
    <property type="evidence" value="ECO:0007669"/>
    <property type="project" value="UniProtKB-KW"/>
</dbReference>
<dbReference type="PANTHER" id="PTHR43667">
    <property type="entry name" value="CYCLOPROPANE-FATTY-ACYL-PHOSPHOLIPID SYNTHASE"/>
    <property type="match status" value="1"/>
</dbReference>
<evidence type="ECO:0000256" key="3">
    <source>
        <dbReference type="ARBA" id="ARBA00022679"/>
    </source>
</evidence>
<dbReference type="InterPro" id="IPR050723">
    <property type="entry name" value="CFA/CMAS"/>
</dbReference>
<evidence type="ECO:0000313" key="8">
    <source>
        <dbReference type="Proteomes" id="UP000612361"/>
    </source>
</evidence>
<evidence type="ECO:0000256" key="1">
    <source>
        <dbReference type="ARBA" id="ARBA00010815"/>
    </source>
</evidence>
<organism evidence="7 8">
    <name type="scientific">Undibacterium rugosum</name>
    <dbReference type="NCBI Taxonomy" id="2762291"/>
    <lineage>
        <taxon>Bacteria</taxon>
        <taxon>Pseudomonadati</taxon>
        <taxon>Pseudomonadota</taxon>
        <taxon>Betaproteobacteria</taxon>
        <taxon>Burkholderiales</taxon>
        <taxon>Oxalobacteraceae</taxon>
        <taxon>Undibacterium</taxon>
    </lineage>
</organism>
<reference evidence="7" key="1">
    <citation type="submission" date="2020-08" db="EMBL/GenBank/DDBJ databases">
        <title>Novel species isolated from subtropical streams in China.</title>
        <authorList>
            <person name="Lu H."/>
        </authorList>
    </citation>
    <scope>NUCLEOTIDE SEQUENCE</scope>
    <source>
        <strain evidence="7">CY7W</strain>
    </source>
</reference>
<dbReference type="InterPro" id="IPR003333">
    <property type="entry name" value="CMAS"/>
</dbReference>
<accession>A0A923HY42</accession>
<keyword evidence="5" id="KW-0443">Lipid metabolism</keyword>
<keyword evidence="2 7" id="KW-0489">Methyltransferase</keyword>
<protein>
    <submittedName>
        <fullName evidence="7">Class I SAM-dependent methyltransferase</fullName>
    </submittedName>
</protein>
<dbReference type="Proteomes" id="UP000612361">
    <property type="component" value="Unassembled WGS sequence"/>
</dbReference>
<feature type="active site" evidence="6">
    <location>
        <position position="395"/>
    </location>
</feature>
<name>A0A923HY42_9BURK</name>
<dbReference type="AlphaFoldDB" id="A0A923HY42"/>
<dbReference type="Pfam" id="PF02353">
    <property type="entry name" value="CMAS"/>
    <property type="match status" value="1"/>
</dbReference>
<dbReference type="PANTHER" id="PTHR43667:SF2">
    <property type="entry name" value="FATTY ACID C-METHYL TRANSFERASE"/>
    <property type="match status" value="1"/>
</dbReference>